<reference evidence="2 3" key="2">
    <citation type="journal article" date="2012" name="Eukaryot. Cell">
        <title>Genome update of Botrytis cinerea strains B05.10 and T4.</title>
        <authorList>
            <person name="Staats M."/>
            <person name="van Kan J.A."/>
        </authorList>
    </citation>
    <scope>NUCLEOTIDE SEQUENCE [LARGE SCALE GENOMIC DNA]</scope>
    <source>
        <strain evidence="2 3">B05.10</strain>
    </source>
</reference>
<dbReference type="OrthoDB" id="416217at2759"/>
<evidence type="ECO:0000313" key="3">
    <source>
        <dbReference type="Proteomes" id="UP000001798"/>
    </source>
</evidence>
<dbReference type="AlphaFoldDB" id="A0A384JI19"/>
<gene>
    <name evidence="2" type="ORF">BCIN_05g05910</name>
</gene>
<organism evidence="2 3">
    <name type="scientific">Botryotinia fuckeliana (strain B05.10)</name>
    <name type="common">Noble rot fungus</name>
    <name type="synonym">Botrytis cinerea</name>
    <dbReference type="NCBI Taxonomy" id="332648"/>
    <lineage>
        <taxon>Eukaryota</taxon>
        <taxon>Fungi</taxon>
        <taxon>Dikarya</taxon>
        <taxon>Ascomycota</taxon>
        <taxon>Pezizomycotina</taxon>
        <taxon>Leotiomycetes</taxon>
        <taxon>Helotiales</taxon>
        <taxon>Sclerotiniaceae</taxon>
        <taxon>Botrytis</taxon>
    </lineage>
</organism>
<reference evidence="2 3" key="1">
    <citation type="journal article" date="2011" name="PLoS Genet.">
        <title>Genomic analysis of the necrotrophic fungal pathogens Sclerotinia sclerotiorum and Botrytis cinerea.</title>
        <authorList>
            <person name="Amselem J."/>
            <person name="Cuomo C.A."/>
            <person name="van Kan J.A."/>
            <person name="Viaud M."/>
            <person name="Benito E.P."/>
            <person name="Couloux A."/>
            <person name="Coutinho P.M."/>
            <person name="de Vries R.P."/>
            <person name="Dyer P.S."/>
            <person name="Fillinger S."/>
            <person name="Fournier E."/>
            <person name="Gout L."/>
            <person name="Hahn M."/>
            <person name="Kohn L."/>
            <person name="Lapalu N."/>
            <person name="Plummer K.M."/>
            <person name="Pradier J.M."/>
            <person name="Quevillon E."/>
            <person name="Sharon A."/>
            <person name="Simon A."/>
            <person name="ten Have A."/>
            <person name="Tudzynski B."/>
            <person name="Tudzynski P."/>
            <person name="Wincker P."/>
            <person name="Andrew M."/>
            <person name="Anthouard V."/>
            <person name="Beever R.E."/>
            <person name="Beffa R."/>
            <person name="Benoit I."/>
            <person name="Bouzid O."/>
            <person name="Brault B."/>
            <person name="Chen Z."/>
            <person name="Choquer M."/>
            <person name="Collemare J."/>
            <person name="Cotton P."/>
            <person name="Danchin E.G."/>
            <person name="Da Silva C."/>
            <person name="Gautier A."/>
            <person name="Giraud C."/>
            <person name="Giraud T."/>
            <person name="Gonzalez C."/>
            <person name="Grossetete S."/>
            <person name="Guldener U."/>
            <person name="Henrissat B."/>
            <person name="Howlett B.J."/>
            <person name="Kodira C."/>
            <person name="Kretschmer M."/>
            <person name="Lappartient A."/>
            <person name="Leroch M."/>
            <person name="Levis C."/>
            <person name="Mauceli E."/>
            <person name="Neuveglise C."/>
            <person name="Oeser B."/>
            <person name="Pearson M."/>
            <person name="Poulain J."/>
            <person name="Poussereau N."/>
            <person name="Quesneville H."/>
            <person name="Rascle C."/>
            <person name="Schumacher J."/>
            <person name="Segurens B."/>
            <person name="Sexton A."/>
            <person name="Silva E."/>
            <person name="Sirven C."/>
            <person name="Soanes D.M."/>
            <person name="Talbot N.J."/>
            <person name="Templeton M."/>
            <person name="Yandava C."/>
            <person name="Yarden O."/>
            <person name="Zeng Q."/>
            <person name="Rollins J.A."/>
            <person name="Lebrun M.H."/>
            <person name="Dickman M."/>
        </authorList>
    </citation>
    <scope>NUCLEOTIDE SEQUENCE [LARGE SCALE GENOMIC DNA]</scope>
    <source>
        <strain evidence="2 3">B05.10</strain>
    </source>
</reference>
<dbReference type="VEuPathDB" id="FungiDB:Bcin05g05910"/>
<dbReference type="Proteomes" id="UP000001798">
    <property type="component" value="Chromosome 5"/>
</dbReference>
<accession>A0A384JI19</accession>
<evidence type="ECO:0000313" key="2">
    <source>
        <dbReference type="EMBL" id="ATZ50219.1"/>
    </source>
</evidence>
<proteinExistence type="predicted"/>
<dbReference type="RefSeq" id="XP_024548887.1">
    <property type="nucleotide sequence ID" value="XM_024693102.1"/>
</dbReference>
<feature type="compositionally biased region" description="Basic and acidic residues" evidence="1">
    <location>
        <begin position="1"/>
        <end position="10"/>
    </location>
</feature>
<evidence type="ECO:0000256" key="1">
    <source>
        <dbReference type="SAM" id="MobiDB-lite"/>
    </source>
</evidence>
<protein>
    <submittedName>
        <fullName evidence="2">Uncharacterized protein</fullName>
    </submittedName>
</protein>
<sequence length="37" mass="4370">MDSDVTRPDKMFSSSRRSHRKTRTGCNNCKRRKIKVS</sequence>
<dbReference type="EMBL" id="CP009809">
    <property type="protein sequence ID" value="ATZ50219.1"/>
    <property type="molecule type" value="Genomic_DNA"/>
</dbReference>
<dbReference type="GeneID" id="5440267"/>
<reference evidence="2 3" key="3">
    <citation type="journal article" date="2017" name="Mol. Plant Pathol.">
        <title>A gapless genome sequence of the fungus Botrytis cinerea.</title>
        <authorList>
            <person name="Van Kan J.A."/>
            <person name="Stassen J.H."/>
            <person name="Mosbach A."/>
            <person name="Van Der Lee T.A."/>
            <person name="Faino L."/>
            <person name="Farmer A.D."/>
            <person name="Papasotiriou D.G."/>
            <person name="Zhou S."/>
            <person name="Seidl M.F."/>
            <person name="Cottam E."/>
            <person name="Edel D."/>
            <person name="Hahn M."/>
            <person name="Schwartz D.C."/>
            <person name="Dietrich R.A."/>
            <person name="Widdison S."/>
            <person name="Scalliet G."/>
        </authorList>
    </citation>
    <scope>NUCLEOTIDE SEQUENCE [LARGE SCALE GENOMIC DNA]</scope>
    <source>
        <strain evidence="2 3">B05.10</strain>
    </source>
</reference>
<feature type="region of interest" description="Disordered" evidence="1">
    <location>
        <begin position="1"/>
        <end position="37"/>
    </location>
</feature>
<feature type="compositionally biased region" description="Basic residues" evidence="1">
    <location>
        <begin position="16"/>
        <end position="37"/>
    </location>
</feature>
<keyword evidence="3" id="KW-1185">Reference proteome</keyword>
<name>A0A384JI19_BOTFB</name>